<comment type="caution">
    <text evidence="7">The sequence shown here is derived from an EMBL/GenBank/DDBJ whole genome shotgun (WGS) entry which is preliminary data.</text>
</comment>
<dbReference type="PANTHER" id="PTHR13556:SF2">
    <property type="entry name" value="TRANSCRIPTIONAL ADAPTER 3"/>
    <property type="match status" value="1"/>
</dbReference>
<feature type="compositionally biased region" description="Acidic residues" evidence="6">
    <location>
        <begin position="565"/>
        <end position="582"/>
    </location>
</feature>
<dbReference type="RefSeq" id="XP_028474987.1">
    <property type="nucleotide sequence ID" value="XM_028624819.1"/>
</dbReference>
<name>A0A427XM25_9TREE</name>
<evidence type="ECO:0000256" key="4">
    <source>
        <dbReference type="ARBA" id="ARBA00023163"/>
    </source>
</evidence>
<dbReference type="GO" id="GO:0000124">
    <property type="term" value="C:SAGA complex"/>
    <property type="evidence" value="ECO:0007669"/>
    <property type="project" value="TreeGrafter"/>
</dbReference>
<dbReference type="Pfam" id="PF10198">
    <property type="entry name" value="Ada3"/>
    <property type="match status" value="1"/>
</dbReference>
<dbReference type="GO" id="GO:0005634">
    <property type="term" value="C:nucleus"/>
    <property type="evidence" value="ECO:0007669"/>
    <property type="project" value="UniProtKB-SubCell"/>
</dbReference>
<protein>
    <submittedName>
        <fullName evidence="7">Transcriptional regulator</fullName>
    </submittedName>
</protein>
<evidence type="ECO:0000313" key="7">
    <source>
        <dbReference type="EMBL" id="RSH79878.1"/>
    </source>
</evidence>
<proteinExistence type="inferred from homology"/>
<gene>
    <name evidence="7" type="primary">NGG1</name>
    <name evidence="7" type="ORF">EHS24_009541</name>
</gene>
<evidence type="ECO:0000313" key="8">
    <source>
        <dbReference type="Proteomes" id="UP000279236"/>
    </source>
</evidence>
<evidence type="ECO:0000256" key="1">
    <source>
        <dbReference type="ARBA" id="ARBA00004123"/>
    </source>
</evidence>
<dbReference type="InterPro" id="IPR019340">
    <property type="entry name" value="Histone_AcTrfase_su3"/>
</dbReference>
<dbReference type="EMBL" id="RSCE01000009">
    <property type="protein sequence ID" value="RSH79878.1"/>
    <property type="molecule type" value="Genomic_DNA"/>
</dbReference>
<reference evidence="7 8" key="1">
    <citation type="submission" date="2018-11" db="EMBL/GenBank/DDBJ databases">
        <title>Genome sequence of Apiotrichum porosum DSM 27194.</title>
        <authorList>
            <person name="Aliyu H."/>
            <person name="Gorte O."/>
            <person name="Ochsenreither K."/>
        </authorList>
    </citation>
    <scope>NUCLEOTIDE SEQUENCE [LARGE SCALE GENOMIC DNA]</scope>
    <source>
        <strain evidence="7 8">DSM 27194</strain>
    </source>
</reference>
<dbReference type="GO" id="GO:0003713">
    <property type="term" value="F:transcription coactivator activity"/>
    <property type="evidence" value="ECO:0007669"/>
    <property type="project" value="TreeGrafter"/>
</dbReference>
<evidence type="ECO:0000256" key="6">
    <source>
        <dbReference type="SAM" id="MobiDB-lite"/>
    </source>
</evidence>
<feature type="compositionally biased region" description="Basic and acidic residues" evidence="6">
    <location>
        <begin position="58"/>
        <end position="81"/>
    </location>
</feature>
<dbReference type="STRING" id="105984.A0A427XM25"/>
<dbReference type="Proteomes" id="UP000279236">
    <property type="component" value="Unassembled WGS sequence"/>
</dbReference>
<dbReference type="AlphaFoldDB" id="A0A427XM25"/>
<feature type="compositionally biased region" description="Basic and acidic residues" evidence="6">
    <location>
        <begin position="95"/>
        <end position="114"/>
    </location>
</feature>
<dbReference type="GeneID" id="39594084"/>
<organism evidence="7 8">
    <name type="scientific">Apiotrichum porosum</name>
    <dbReference type="NCBI Taxonomy" id="105984"/>
    <lineage>
        <taxon>Eukaryota</taxon>
        <taxon>Fungi</taxon>
        <taxon>Dikarya</taxon>
        <taxon>Basidiomycota</taxon>
        <taxon>Agaricomycotina</taxon>
        <taxon>Tremellomycetes</taxon>
        <taxon>Trichosporonales</taxon>
        <taxon>Trichosporonaceae</taxon>
        <taxon>Apiotrichum</taxon>
    </lineage>
</organism>
<comment type="subcellular location">
    <subcellularLocation>
        <location evidence="1">Nucleus</location>
    </subcellularLocation>
</comment>
<comment type="similarity">
    <text evidence="2">Belongs to the NGG1 family.</text>
</comment>
<evidence type="ECO:0000256" key="2">
    <source>
        <dbReference type="ARBA" id="ARBA00005330"/>
    </source>
</evidence>
<feature type="compositionally biased region" description="Basic and acidic residues" evidence="6">
    <location>
        <begin position="238"/>
        <end position="250"/>
    </location>
</feature>
<evidence type="ECO:0000256" key="3">
    <source>
        <dbReference type="ARBA" id="ARBA00023015"/>
    </source>
</evidence>
<feature type="compositionally biased region" description="Low complexity" evidence="6">
    <location>
        <begin position="115"/>
        <end position="125"/>
    </location>
</feature>
<feature type="region of interest" description="Disordered" evidence="6">
    <location>
        <begin position="545"/>
        <end position="582"/>
    </location>
</feature>
<accession>A0A427XM25</accession>
<feature type="compositionally biased region" description="Pro residues" evidence="6">
    <location>
        <begin position="214"/>
        <end position="226"/>
    </location>
</feature>
<keyword evidence="3" id="KW-0805">Transcription regulation</keyword>
<keyword evidence="8" id="KW-1185">Reference proteome</keyword>
<feature type="region of interest" description="Disordered" evidence="6">
    <location>
        <begin position="489"/>
        <end position="509"/>
    </location>
</feature>
<keyword evidence="4" id="KW-0804">Transcription</keyword>
<feature type="compositionally biased region" description="Polar residues" evidence="6">
    <location>
        <begin position="196"/>
        <end position="210"/>
    </location>
</feature>
<dbReference type="OrthoDB" id="1232at2759"/>
<dbReference type="PANTHER" id="PTHR13556">
    <property type="entry name" value="TRANSCRIPTIONAL ADAPTER 3-RELATED"/>
    <property type="match status" value="1"/>
</dbReference>
<sequence>MAPRPPTILSLMSSTSYPPVPNVDDLVNLQQAIMAQSAAVAGRLTAAAAASAAAGAGDDERRGKKDKKQRERESTVERERAALAANERAGMALEAVERRRVDVPGDSKIKRERVSPAPSNASSASFRPQPGQATYGGMLNKKKKPKRVLDSDDEGSPAHPTPPPHSASTSGLKLKLAPGGHQKSRPPSHADPSPTPSASTAGTQPPNNIDWSLPPNPQRPLVPPRPGVQKPLKAGPKRQSEVDADYSDKKAPSQIACQTFWQNIEPYIRDLREDDLAMLNFKADTPDSYTIPPRGRHYTEIWDEEDGNPLGTTPRFPIPAMRHPNGAPAIAHFVPSETRDQNLVEETRGLGPMTERIVAAVIGGTDIAAAAKEEALKIPEPDSEASREASRVDVVDLEDRVKKELRSVMLLGDHEELDPANREDDEVTSALRQCQRLLAKQTALNESRKVKLAKIARDRLAFGEYQSVLDDAEKQIEAAWAKRIKKHGSGGKQTIQDGVVSGHGRPTVPESLKQKLSLRRRWMDTVGRTMRERPMGEVMGLPTKSIYEGIGDEGGGDDDKGAGDESMEVDEMDADEVDGTAV</sequence>
<evidence type="ECO:0000256" key="5">
    <source>
        <dbReference type="ARBA" id="ARBA00023242"/>
    </source>
</evidence>
<dbReference type="GO" id="GO:0006357">
    <property type="term" value="P:regulation of transcription by RNA polymerase II"/>
    <property type="evidence" value="ECO:0007669"/>
    <property type="project" value="TreeGrafter"/>
</dbReference>
<keyword evidence="5" id="KW-0539">Nucleus</keyword>
<feature type="region of interest" description="Disordered" evidence="6">
    <location>
        <begin position="48"/>
        <end position="250"/>
    </location>
</feature>